<keyword evidence="7" id="KW-1185">Reference proteome</keyword>
<dbReference type="CDD" id="cd02966">
    <property type="entry name" value="TlpA_like_family"/>
    <property type="match status" value="1"/>
</dbReference>
<gene>
    <name evidence="6" type="ORF">LQ567_04760</name>
</gene>
<dbReference type="InterPro" id="IPR036249">
    <property type="entry name" value="Thioredoxin-like_sf"/>
</dbReference>
<dbReference type="PANTHER" id="PTHR42852:SF6">
    <property type="entry name" value="THIOL:DISULFIDE INTERCHANGE PROTEIN DSBE"/>
    <property type="match status" value="1"/>
</dbReference>
<keyword evidence="4" id="KW-0676">Redox-active center</keyword>
<dbReference type="Proteomes" id="UP001199816">
    <property type="component" value="Unassembled WGS sequence"/>
</dbReference>
<feature type="domain" description="Thioredoxin" evidence="5">
    <location>
        <begin position="24"/>
        <end position="170"/>
    </location>
</feature>
<evidence type="ECO:0000256" key="1">
    <source>
        <dbReference type="ARBA" id="ARBA00004196"/>
    </source>
</evidence>
<comment type="subcellular location">
    <subcellularLocation>
        <location evidence="1">Cell envelope</location>
    </subcellularLocation>
</comment>
<evidence type="ECO:0000259" key="5">
    <source>
        <dbReference type="PROSITE" id="PS51352"/>
    </source>
</evidence>
<dbReference type="PROSITE" id="PS00194">
    <property type="entry name" value="THIOREDOXIN_1"/>
    <property type="match status" value="1"/>
</dbReference>
<dbReference type="Gene3D" id="3.40.30.10">
    <property type="entry name" value="Glutaredoxin"/>
    <property type="match status" value="1"/>
</dbReference>
<dbReference type="InterPro" id="IPR000866">
    <property type="entry name" value="AhpC/TSA"/>
</dbReference>
<evidence type="ECO:0000256" key="2">
    <source>
        <dbReference type="ARBA" id="ARBA00022748"/>
    </source>
</evidence>
<proteinExistence type="predicted"/>
<sequence length="170" mass="19189">MFRILVILIMCLVTGNSMGQSLPLKTGQTAPEISLPRLDGSPFSLRSMQGRLVLIDFWASWCAPCVKEQPELKALYEKFAPAVKQQKFDIVGVSLDKDKRTWGKTVARLKIHWTQVSDLKFWKSQAANDYGIEELPFNVLVNGQNKIVAINLHGKALEAFIQQYLEQPAE</sequence>
<dbReference type="PROSITE" id="PS51352">
    <property type="entry name" value="THIOREDOXIN_2"/>
    <property type="match status" value="1"/>
</dbReference>
<dbReference type="InterPro" id="IPR013766">
    <property type="entry name" value="Thioredoxin_domain"/>
</dbReference>
<dbReference type="SUPFAM" id="SSF52833">
    <property type="entry name" value="Thioredoxin-like"/>
    <property type="match status" value="1"/>
</dbReference>
<evidence type="ECO:0000256" key="4">
    <source>
        <dbReference type="ARBA" id="ARBA00023284"/>
    </source>
</evidence>
<dbReference type="InterPro" id="IPR017937">
    <property type="entry name" value="Thioredoxin_CS"/>
</dbReference>
<dbReference type="EMBL" id="JAJNEC010000004">
    <property type="protein sequence ID" value="MCD2422061.1"/>
    <property type="molecule type" value="Genomic_DNA"/>
</dbReference>
<name>A0ABS8PQF4_9BACT</name>
<evidence type="ECO:0000256" key="3">
    <source>
        <dbReference type="ARBA" id="ARBA00023157"/>
    </source>
</evidence>
<evidence type="ECO:0000313" key="6">
    <source>
        <dbReference type="EMBL" id="MCD2422061.1"/>
    </source>
</evidence>
<reference evidence="6 7" key="1">
    <citation type="submission" date="2021-11" db="EMBL/GenBank/DDBJ databases">
        <title>Genomic of Niabella pedocola.</title>
        <authorList>
            <person name="Wu T."/>
        </authorList>
    </citation>
    <scope>NUCLEOTIDE SEQUENCE [LARGE SCALE GENOMIC DNA]</scope>
    <source>
        <strain evidence="6 7">JCM 31011</strain>
    </source>
</reference>
<evidence type="ECO:0000313" key="7">
    <source>
        <dbReference type="Proteomes" id="UP001199816"/>
    </source>
</evidence>
<keyword evidence="2" id="KW-0201">Cytochrome c-type biogenesis</keyword>
<dbReference type="InterPro" id="IPR050553">
    <property type="entry name" value="Thioredoxin_ResA/DsbE_sf"/>
</dbReference>
<keyword evidence="3" id="KW-1015">Disulfide bond</keyword>
<comment type="caution">
    <text evidence="6">The sequence shown here is derived from an EMBL/GenBank/DDBJ whole genome shotgun (WGS) entry which is preliminary data.</text>
</comment>
<protein>
    <submittedName>
        <fullName evidence="6">TlpA family protein disulfide reductase</fullName>
    </submittedName>
</protein>
<dbReference type="RefSeq" id="WP_231002965.1">
    <property type="nucleotide sequence ID" value="NZ_JAJNEC010000004.1"/>
</dbReference>
<accession>A0ABS8PQF4</accession>
<dbReference type="PANTHER" id="PTHR42852">
    <property type="entry name" value="THIOL:DISULFIDE INTERCHANGE PROTEIN DSBE"/>
    <property type="match status" value="1"/>
</dbReference>
<dbReference type="Pfam" id="PF00578">
    <property type="entry name" value="AhpC-TSA"/>
    <property type="match status" value="1"/>
</dbReference>
<organism evidence="6 7">
    <name type="scientific">Niabella pedocola</name>
    <dbReference type="NCBI Taxonomy" id="1752077"/>
    <lineage>
        <taxon>Bacteria</taxon>
        <taxon>Pseudomonadati</taxon>
        <taxon>Bacteroidota</taxon>
        <taxon>Chitinophagia</taxon>
        <taxon>Chitinophagales</taxon>
        <taxon>Chitinophagaceae</taxon>
        <taxon>Niabella</taxon>
    </lineage>
</organism>